<protein>
    <recommendedName>
        <fullName evidence="6">FAD-binding domain-containing protein</fullName>
    </recommendedName>
</protein>
<evidence type="ECO:0000256" key="4">
    <source>
        <dbReference type="ARBA" id="ARBA00023033"/>
    </source>
</evidence>
<organism evidence="7 8">
    <name type="scientific">Alectoria fallacina</name>
    <dbReference type="NCBI Taxonomy" id="1903189"/>
    <lineage>
        <taxon>Eukaryota</taxon>
        <taxon>Fungi</taxon>
        <taxon>Dikarya</taxon>
        <taxon>Ascomycota</taxon>
        <taxon>Pezizomycotina</taxon>
        <taxon>Lecanoromycetes</taxon>
        <taxon>OSLEUM clade</taxon>
        <taxon>Lecanoromycetidae</taxon>
        <taxon>Lecanorales</taxon>
        <taxon>Lecanorineae</taxon>
        <taxon>Parmeliaceae</taxon>
        <taxon>Alectoria</taxon>
    </lineage>
</organism>
<evidence type="ECO:0000313" key="8">
    <source>
        <dbReference type="Proteomes" id="UP000664203"/>
    </source>
</evidence>
<name>A0A8H3I359_9LECA</name>
<feature type="compositionally biased region" description="Polar residues" evidence="5">
    <location>
        <begin position="18"/>
        <end position="33"/>
    </location>
</feature>
<dbReference type="GO" id="GO:0004497">
    <property type="term" value="F:monooxygenase activity"/>
    <property type="evidence" value="ECO:0007669"/>
    <property type="project" value="UniProtKB-KW"/>
</dbReference>
<keyword evidence="3" id="KW-0560">Oxidoreductase</keyword>
<dbReference type="OrthoDB" id="655030at2759"/>
<evidence type="ECO:0000256" key="3">
    <source>
        <dbReference type="ARBA" id="ARBA00023002"/>
    </source>
</evidence>
<dbReference type="PANTHER" id="PTHR46972:SF1">
    <property type="entry name" value="FAD DEPENDENT OXIDOREDUCTASE DOMAIN-CONTAINING PROTEIN"/>
    <property type="match status" value="1"/>
</dbReference>
<keyword evidence="2" id="KW-0274">FAD</keyword>
<dbReference type="Pfam" id="PF01494">
    <property type="entry name" value="FAD_binding_3"/>
    <property type="match status" value="1"/>
</dbReference>
<sequence length="375" mass="40679">MIGGSGHSGYKRRHRPFMNSQTTSHRGSSTRISQPPYPYLLNPTNILPILGGPGGLMLASLCQRKNLPYTVLEADDSGHARTQGGSLDIHANSGQLALKEAGLLDAFMCKSRIEREAIKLLSLEGNVLFDSAGIDRGKPEIDRTKLRDMLLGSLDPTHIKWGCKPFYSGICGLDIWTHDVDNRKPHLAALIGQGACFSFGDGHALLGQRSGDGTIRVSDIRAAKEELARTLFCKLGDVPKAMLLDTDDDATLRQLYMLPIGFQWYSRPGGTLLGDAAHLMTPFVGVGVNVALTDALELAQALESVAVRAQSRNDPNQVCCDMETLADALQDYEKKMFVRAKEAATATYGSLQVLFAENAEEQMVGIMKTMGAEEG</sequence>
<evidence type="ECO:0000259" key="6">
    <source>
        <dbReference type="Pfam" id="PF01494"/>
    </source>
</evidence>
<dbReference type="InterPro" id="IPR002938">
    <property type="entry name" value="FAD-bd"/>
</dbReference>
<dbReference type="PANTHER" id="PTHR46972">
    <property type="entry name" value="MONOOXYGENASE ASQM-RELATED"/>
    <property type="match status" value="1"/>
</dbReference>
<reference evidence="7" key="1">
    <citation type="submission" date="2021-03" db="EMBL/GenBank/DDBJ databases">
        <authorList>
            <person name="Tagirdzhanova G."/>
        </authorList>
    </citation>
    <scope>NUCLEOTIDE SEQUENCE</scope>
</reference>
<comment type="caution">
    <text evidence="7">The sequence shown here is derived from an EMBL/GenBank/DDBJ whole genome shotgun (WGS) entry which is preliminary data.</text>
</comment>
<keyword evidence="8" id="KW-1185">Reference proteome</keyword>
<proteinExistence type="predicted"/>
<keyword evidence="1" id="KW-0285">Flavoprotein</keyword>
<dbReference type="EMBL" id="CAJPDR010000012">
    <property type="protein sequence ID" value="CAF9905530.1"/>
    <property type="molecule type" value="Genomic_DNA"/>
</dbReference>
<accession>A0A8H3I359</accession>
<dbReference type="Proteomes" id="UP000664203">
    <property type="component" value="Unassembled WGS sequence"/>
</dbReference>
<evidence type="ECO:0000256" key="1">
    <source>
        <dbReference type="ARBA" id="ARBA00022630"/>
    </source>
</evidence>
<feature type="domain" description="FAD-binding" evidence="6">
    <location>
        <begin position="272"/>
        <end position="306"/>
    </location>
</feature>
<evidence type="ECO:0000256" key="2">
    <source>
        <dbReference type="ARBA" id="ARBA00022827"/>
    </source>
</evidence>
<dbReference type="SUPFAM" id="SSF51905">
    <property type="entry name" value="FAD/NAD(P)-binding domain"/>
    <property type="match status" value="1"/>
</dbReference>
<feature type="region of interest" description="Disordered" evidence="5">
    <location>
        <begin position="1"/>
        <end position="35"/>
    </location>
</feature>
<evidence type="ECO:0000256" key="5">
    <source>
        <dbReference type="SAM" id="MobiDB-lite"/>
    </source>
</evidence>
<dbReference type="InterPro" id="IPR036188">
    <property type="entry name" value="FAD/NAD-bd_sf"/>
</dbReference>
<keyword evidence="4" id="KW-0503">Monooxygenase</keyword>
<dbReference type="GO" id="GO:0071949">
    <property type="term" value="F:FAD binding"/>
    <property type="evidence" value="ECO:0007669"/>
    <property type="project" value="InterPro"/>
</dbReference>
<dbReference type="Gene3D" id="3.50.50.60">
    <property type="entry name" value="FAD/NAD(P)-binding domain"/>
    <property type="match status" value="2"/>
</dbReference>
<dbReference type="AlphaFoldDB" id="A0A8H3I359"/>
<evidence type="ECO:0000313" key="7">
    <source>
        <dbReference type="EMBL" id="CAF9905530.1"/>
    </source>
</evidence>
<gene>
    <name evidence="7" type="ORF">ALECFALPRED_001011</name>
</gene>